<keyword evidence="7" id="KW-0418">Kinase</keyword>
<sequence length="203" mass="21773">MGGSAVAKHLIRRAHVSSMIVPHPGVVKRSGLFPGYTCLQADSSTPSFPEVKKSLTSCQKLSISNPCEILIDVYKQIVNMMLGMFVARGSRLFAGVDGVDRQVEEACQCLNLSDDVLRNVMAALKDGMALGVKKGTPMGIGLKMIPSYVRAIPNGTETGDYLALDLGGTNFRVLLIRLRGSEAEMVGKIYEIPTSIQRGTGDA</sequence>
<keyword evidence="10" id="KW-1185">Reference proteome</keyword>
<dbReference type="PROSITE" id="PS51748">
    <property type="entry name" value="HEXOKINASE_2"/>
    <property type="match status" value="1"/>
</dbReference>
<comment type="pathway">
    <text evidence="2">Carbohydrate metabolism; hexose metabolism.</text>
</comment>
<dbReference type="Gene3D" id="3.30.420.40">
    <property type="match status" value="1"/>
</dbReference>
<protein>
    <recommendedName>
        <fullName evidence="7">Phosphotransferase</fullName>
        <ecNumber evidence="7">2.7.1.-</ecNumber>
    </recommendedName>
</protein>
<evidence type="ECO:0000313" key="9">
    <source>
        <dbReference type="EMBL" id="KAK5973864.1"/>
    </source>
</evidence>
<comment type="catalytic activity">
    <reaction evidence="6">
        <text>D-glucose + ATP = D-glucose 6-phosphate + ADP + H(+)</text>
        <dbReference type="Rhea" id="RHEA:17825"/>
        <dbReference type="ChEBI" id="CHEBI:4167"/>
        <dbReference type="ChEBI" id="CHEBI:15378"/>
        <dbReference type="ChEBI" id="CHEBI:30616"/>
        <dbReference type="ChEBI" id="CHEBI:61548"/>
        <dbReference type="ChEBI" id="CHEBI:456216"/>
        <dbReference type="EC" id="2.7.1.1"/>
    </reaction>
    <physiologicalReaction direction="left-to-right" evidence="6">
        <dbReference type="Rhea" id="RHEA:17826"/>
    </physiologicalReaction>
</comment>
<evidence type="ECO:0000256" key="1">
    <source>
        <dbReference type="ARBA" id="ARBA00004888"/>
    </source>
</evidence>
<organism evidence="9 10">
    <name type="scientific">Trichostrongylus colubriformis</name>
    <name type="common">Black scour worm</name>
    <dbReference type="NCBI Taxonomy" id="6319"/>
    <lineage>
        <taxon>Eukaryota</taxon>
        <taxon>Metazoa</taxon>
        <taxon>Ecdysozoa</taxon>
        <taxon>Nematoda</taxon>
        <taxon>Chromadorea</taxon>
        <taxon>Rhabditida</taxon>
        <taxon>Rhabditina</taxon>
        <taxon>Rhabditomorpha</taxon>
        <taxon>Strongyloidea</taxon>
        <taxon>Trichostrongylidae</taxon>
        <taxon>Trichostrongylus</taxon>
    </lineage>
</organism>
<feature type="domain" description="Hexokinase N-terminal" evidence="8">
    <location>
        <begin position="103"/>
        <end position="202"/>
    </location>
</feature>
<dbReference type="InterPro" id="IPR001312">
    <property type="entry name" value="Hexokinase"/>
</dbReference>
<dbReference type="InterPro" id="IPR022672">
    <property type="entry name" value="Hexokinase_N"/>
</dbReference>
<name>A0AAN8J191_TRICO</name>
<dbReference type="GO" id="GO:0005829">
    <property type="term" value="C:cytosol"/>
    <property type="evidence" value="ECO:0007669"/>
    <property type="project" value="TreeGrafter"/>
</dbReference>
<comment type="pathway">
    <text evidence="1">Carbohydrate degradation; glycolysis; D-glyceraldehyde 3-phosphate and glycerone phosphate from D-glucose: step 1/4.</text>
</comment>
<dbReference type="GO" id="GO:0006096">
    <property type="term" value="P:glycolytic process"/>
    <property type="evidence" value="ECO:0007669"/>
    <property type="project" value="UniProtKB-KW"/>
</dbReference>
<reference evidence="9 10" key="1">
    <citation type="submission" date="2019-10" db="EMBL/GenBank/DDBJ databases">
        <title>Assembly and Annotation for the nematode Trichostrongylus colubriformis.</title>
        <authorList>
            <person name="Martin J."/>
        </authorList>
    </citation>
    <scope>NUCLEOTIDE SEQUENCE [LARGE SCALE GENOMIC DNA]</scope>
    <source>
        <strain evidence="9">G859</strain>
        <tissue evidence="9">Whole worm</tissue>
    </source>
</reference>
<evidence type="ECO:0000256" key="3">
    <source>
        <dbReference type="ARBA" id="ARBA00023152"/>
    </source>
</evidence>
<evidence type="ECO:0000256" key="5">
    <source>
        <dbReference type="ARBA" id="ARBA00047905"/>
    </source>
</evidence>
<dbReference type="Proteomes" id="UP001331761">
    <property type="component" value="Unassembled WGS sequence"/>
</dbReference>
<evidence type="ECO:0000313" key="10">
    <source>
        <dbReference type="Proteomes" id="UP001331761"/>
    </source>
</evidence>
<dbReference type="GO" id="GO:0004340">
    <property type="term" value="F:glucokinase activity"/>
    <property type="evidence" value="ECO:0007669"/>
    <property type="project" value="TreeGrafter"/>
</dbReference>
<keyword evidence="7" id="KW-0067">ATP-binding</keyword>
<evidence type="ECO:0000256" key="4">
    <source>
        <dbReference type="ARBA" id="ARBA00044613"/>
    </source>
</evidence>
<dbReference type="GO" id="GO:0005536">
    <property type="term" value="F:D-glucose binding"/>
    <property type="evidence" value="ECO:0007669"/>
    <property type="project" value="InterPro"/>
</dbReference>
<evidence type="ECO:0000259" key="8">
    <source>
        <dbReference type="Pfam" id="PF00349"/>
    </source>
</evidence>
<comment type="similarity">
    <text evidence="7">Belongs to the hexokinase family.</text>
</comment>
<dbReference type="Pfam" id="PF00349">
    <property type="entry name" value="Hexokinase_1"/>
    <property type="match status" value="1"/>
</dbReference>
<evidence type="ECO:0000256" key="2">
    <source>
        <dbReference type="ARBA" id="ARBA00005028"/>
    </source>
</evidence>
<keyword evidence="7" id="KW-0808">Transferase</keyword>
<dbReference type="PANTHER" id="PTHR19443">
    <property type="entry name" value="HEXOKINASE"/>
    <property type="match status" value="1"/>
</dbReference>
<comment type="catalytic activity">
    <reaction evidence="4">
        <text>a D-hexose + ATP = a D-hexose 6-phosphate + ADP + H(+)</text>
        <dbReference type="Rhea" id="RHEA:22740"/>
        <dbReference type="ChEBI" id="CHEBI:4194"/>
        <dbReference type="ChEBI" id="CHEBI:15378"/>
        <dbReference type="ChEBI" id="CHEBI:30616"/>
        <dbReference type="ChEBI" id="CHEBI:229467"/>
        <dbReference type="ChEBI" id="CHEBI:456216"/>
        <dbReference type="EC" id="2.7.1.1"/>
    </reaction>
    <physiologicalReaction direction="left-to-right" evidence="4">
        <dbReference type="Rhea" id="RHEA:22741"/>
    </physiologicalReaction>
</comment>
<evidence type="ECO:0000256" key="6">
    <source>
        <dbReference type="ARBA" id="ARBA00048160"/>
    </source>
</evidence>
<evidence type="ECO:0000256" key="7">
    <source>
        <dbReference type="RuleBase" id="RU362007"/>
    </source>
</evidence>
<feature type="non-terminal residue" evidence="9">
    <location>
        <position position="203"/>
    </location>
</feature>
<gene>
    <name evidence="9" type="ORF">GCK32_018981</name>
</gene>
<dbReference type="SUPFAM" id="SSF53067">
    <property type="entry name" value="Actin-like ATPase domain"/>
    <property type="match status" value="1"/>
</dbReference>
<keyword evidence="7" id="KW-0547">Nucleotide-binding</keyword>
<dbReference type="InterPro" id="IPR043129">
    <property type="entry name" value="ATPase_NBD"/>
</dbReference>
<dbReference type="GO" id="GO:0005739">
    <property type="term" value="C:mitochondrion"/>
    <property type="evidence" value="ECO:0007669"/>
    <property type="project" value="TreeGrafter"/>
</dbReference>
<dbReference type="GO" id="GO:0001678">
    <property type="term" value="P:intracellular glucose homeostasis"/>
    <property type="evidence" value="ECO:0007669"/>
    <property type="project" value="InterPro"/>
</dbReference>
<dbReference type="EMBL" id="WIXE01014956">
    <property type="protein sequence ID" value="KAK5973864.1"/>
    <property type="molecule type" value="Genomic_DNA"/>
</dbReference>
<proteinExistence type="inferred from homology"/>
<keyword evidence="3 7" id="KW-0324">Glycolysis</keyword>
<comment type="caution">
    <text evidence="9">The sequence shown here is derived from an EMBL/GenBank/DDBJ whole genome shotgun (WGS) entry which is preliminary data.</text>
</comment>
<dbReference type="PANTHER" id="PTHR19443:SF16">
    <property type="entry name" value="HEXOKINASE TYPE 1-RELATED"/>
    <property type="match status" value="1"/>
</dbReference>
<dbReference type="AlphaFoldDB" id="A0AAN8J191"/>
<dbReference type="GO" id="GO:0006006">
    <property type="term" value="P:glucose metabolic process"/>
    <property type="evidence" value="ECO:0007669"/>
    <property type="project" value="TreeGrafter"/>
</dbReference>
<dbReference type="EC" id="2.7.1.-" evidence="7"/>
<accession>A0AAN8J191</accession>
<dbReference type="GO" id="GO:0005524">
    <property type="term" value="F:ATP binding"/>
    <property type="evidence" value="ECO:0007669"/>
    <property type="project" value="UniProtKB-UniRule"/>
</dbReference>
<comment type="catalytic activity">
    <reaction evidence="5">
        <text>D-fructose + ATP = D-fructose 6-phosphate + ADP + H(+)</text>
        <dbReference type="Rhea" id="RHEA:16125"/>
        <dbReference type="ChEBI" id="CHEBI:15378"/>
        <dbReference type="ChEBI" id="CHEBI:30616"/>
        <dbReference type="ChEBI" id="CHEBI:37721"/>
        <dbReference type="ChEBI" id="CHEBI:61527"/>
        <dbReference type="ChEBI" id="CHEBI:456216"/>
        <dbReference type="EC" id="2.7.1.1"/>
    </reaction>
    <physiologicalReaction direction="left-to-right" evidence="5">
        <dbReference type="Rhea" id="RHEA:16126"/>
    </physiologicalReaction>
</comment>
<dbReference type="GO" id="GO:0008865">
    <property type="term" value="F:fructokinase activity"/>
    <property type="evidence" value="ECO:0007669"/>
    <property type="project" value="TreeGrafter"/>
</dbReference>